<protein>
    <submittedName>
        <fullName evidence="2">Uncharacterized protein</fullName>
    </submittedName>
</protein>
<proteinExistence type="predicted"/>
<dbReference type="AlphaFoldDB" id="A0A4Y2KBM4"/>
<name>A0A4Y2KBM4_ARAVE</name>
<accession>A0A4Y2KBM4</accession>
<evidence type="ECO:0000313" key="2">
    <source>
        <dbReference type="EMBL" id="GBM99125.1"/>
    </source>
</evidence>
<organism evidence="2 3">
    <name type="scientific">Araneus ventricosus</name>
    <name type="common">Orbweaver spider</name>
    <name type="synonym">Epeira ventricosa</name>
    <dbReference type="NCBI Taxonomy" id="182803"/>
    <lineage>
        <taxon>Eukaryota</taxon>
        <taxon>Metazoa</taxon>
        <taxon>Ecdysozoa</taxon>
        <taxon>Arthropoda</taxon>
        <taxon>Chelicerata</taxon>
        <taxon>Arachnida</taxon>
        <taxon>Araneae</taxon>
        <taxon>Araneomorphae</taxon>
        <taxon>Entelegynae</taxon>
        <taxon>Araneoidea</taxon>
        <taxon>Araneidae</taxon>
        <taxon>Araneus</taxon>
    </lineage>
</organism>
<feature type="region of interest" description="Disordered" evidence="1">
    <location>
        <begin position="30"/>
        <end position="89"/>
    </location>
</feature>
<keyword evidence="3" id="KW-1185">Reference proteome</keyword>
<sequence>MRNSVRTSAAKGHSADGFTILIVKCSKALRHGPNRVQGPNRTERKKTTQHEGGALATQPRERRAQAEPQNQVTWARTPSSHKLTYTAPIHPGDPKPYGWARLWHIISAHGTIKTCVLRQLVLVEVRRGGDGSGILVI</sequence>
<gene>
    <name evidence="2" type="ORF">AVEN_124953_1</name>
</gene>
<evidence type="ECO:0000313" key="3">
    <source>
        <dbReference type="Proteomes" id="UP000499080"/>
    </source>
</evidence>
<dbReference type="Proteomes" id="UP000499080">
    <property type="component" value="Unassembled WGS sequence"/>
</dbReference>
<evidence type="ECO:0000256" key="1">
    <source>
        <dbReference type="SAM" id="MobiDB-lite"/>
    </source>
</evidence>
<dbReference type="EMBL" id="BGPR01004392">
    <property type="protein sequence ID" value="GBM99125.1"/>
    <property type="molecule type" value="Genomic_DNA"/>
</dbReference>
<reference evidence="2 3" key="1">
    <citation type="journal article" date="2019" name="Sci. Rep.">
        <title>Orb-weaving spider Araneus ventricosus genome elucidates the spidroin gene catalogue.</title>
        <authorList>
            <person name="Kono N."/>
            <person name="Nakamura H."/>
            <person name="Ohtoshi R."/>
            <person name="Moran D.A.P."/>
            <person name="Shinohara A."/>
            <person name="Yoshida Y."/>
            <person name="Fujiwara M."/>
            <person name="Mori M."/>
            <person name="Tomita M."/>
            <person name="Arakawa K."/>
        </authorList>
    </citation>
    <scope>NUCLEOTIDE SEQUENCE [LARGE SCALE GENOMIC DNA]</scope>
</reference>
<comment type="caution">
    <text evidence="2">The sequence shown here is derived from an EMBL/GenBank/DDBJ whole genome shotgun (WGS) entry which is preliminary data.</text>
</comment>
<feature type="compositionally biased region" description="Polar residues" evidence="1">
    <location>
        <begin position="67"/>
        <end position="83"/>
    </location>
</feature>